<dbReference type="AlphaFoldDB" id="A0A5N5G2I3"/>
<protein>
    <submittedName>
        <fullName evidence="1">Uncharacterized protein</fullName>
    </submittedName>
</protein>
<comment type="caution">
    <text evidence="1">The sequence shown here is derived from an EMBL/GenBank/DDBJ whole genome shotgun (WGS) entry which is preliminary data.</text>
</comment>
<evidence type="ECO:0000313" key="1">
    <source>
        <dbReference type="EMBL" id="KAB2609599.1"/>
    </source>
</evidence>
<sequence length="76" mass="8148">MIGLCSHHRCESSGGDLEPRLFAVLSKNGRKTLDLVELGVLNSQGRDEIDGGFDLDGVGRADNTPCLHSKKGRNIA</sequence>
<name>A0A5N5G2I3_9ROSA</name>
<reference evidence="1 2" key="1">
    <citation type="submission" date="2019-09" db="EMBL/GenBank/DDBJ databases">
        <authorList>
            <person name="Ou C."/>
        </authorList>
    </citation>
    <scope>NUCLEOTIDE SEQUENCE [LARGE SCALE GENOMIC DNA]</scope>
    <source>
        <strain evidence="1">S2</strain>
        <tissue evidence="1">Leaf</tissue>
    </source>
</reference>
<dbReference type="Proteomes" id="UP000327157">
    <property type="component" value="Unassembled WGS sequence"/>
</dbReference>
<proteinExistence type="predicted"/>
<keyword evidence="2" id="KW-1185">Reference proteome</keyword>
<accession>A0A5N5G2I3</accession>
<dbReference type="EMBL" id="SMOL01000543">
    <property type="protein sequence ID" value="KAB2609599.1"/>
    <property type="molecule type" value="Genomic_DNA"/>
</dbReference>
<evidence type="ECO:0000313" key="2">
    <source>
        <dbReference type="Proteomes" id="UP000327157"/>
    </source>
</evidence>
<reference evidence="1 2" key="2">
    <citation type="submission" date="2019-11" db="EMBL/GenBank/DDBJ databases">
        <title>A de novo genome assembly of a pear dwarfing rootstock.</title>
        <authorList>
            <person name="Wang F."/>
            <person name="Wang J."/>
            <person name="Li S."/>
            <person name="Zhang Y."/>
            <person name="Fang M."/>
            <person name="Ma L."/>
            <person name="Zhao Y."/>
            <person name="Jiang S."/>
        </authorList>
    </citation>
    <scope>NUCLEOTIDE SEQUENCE [LARGE SCALE GENOMIC DNA]</scope>
    <source>
        <strain evidence="1">S2</strain>
        <tissue evidence="1">Leaf</tissue>
    </source>
</reference>
<gene>
    <name evidence="1" type="ORF">D8674_042342</name>
</gene>
<organism evidence="1 2">
    <name type="scientific">Pyrus ussuriensis x Pyrus communis</name>
    <dbReference type="NCBI Taxonomy" id="2448454"/>
    <lineage>
        <taxon>Eukaryota</taxon>
        <taxon>Viridiplantae</taxon>
        <taxon>Streptophyta</taxon>
        <taxon>Embryophyta</taxon>
        <taxon>Tracheophyta</taxon>
        <taxon>Spermatophyta</taxon>
        <taxon>Magnoliopsida</taxon>
        <taxon>eudicotyledons</taxon>
        <taxon>Gunneridae</taxon>
        <taxon>Pentapetalae</taxon>
        <taxon>rosids</taxon>
        <taxon>fabids</taxon>
        <taxon>Rosales</taxon>
        <taxon>Rosaceae</taxon>
        <taxon>Amygdaloideae</taxon>
        <taxon>Maleae</taxon>
        <taxon>Pyrus</taxon>
    </lineage>
</organism>